<dbReference type="PANTHER" id="PTHR43244">
    <property type="match status" value="1"/>
</dbReference>
<evidence type="ECO:0000313" key="2">
    <source>
        <dbReference type="EMBL" id="CAA9422012.1"/>
    </source>
</evidence>
<organism evidence="2">
    <name type="scientific">uncultured Rubrobacteraceae bacterium</name>
    <dbReference type="NCBI Taxonomy" id="349277"/>
    <lineage>
        <taxon>Bacteria</taxon>
        <taxon>Bacillati</taxon>
        <taxon>Actinomycetota</taxon>
        <taxon>Rubrobacteria</taxon>
        <taxon>Rubrobacterales</taxon>
        <taxon>Rubrobacteraceae</taxon>
        <taxon>environmental samples</taxon>
    </lineage>
</organism>
<dbReference type="PANTHER" id="PTHR43244:SF2">
    <property type="entry name" value="CONSERVED HYPOTHETICAL ALANINE AND PROLINE-RICH PROTEIN"/>
    <property type="match status" value="1"/>
</dbReference>
<dbReference type="InterPro" id="IPR019919">
    <property type="entry name" value="Lucif-like_OxRdtase_MSMEG_2256"/>
</dbReference>
<dbReference type="Pfam" id="PF00296">
    <property type="entry name" value="Bac_luciferase"/>
    <property type="match status" value="1"/>
</dbReference>
<name>A0A6J4PUA6_9ACTN</name>
<dbReference type="GO" id="GO:0016705">
    <property type="term" value="F:oxidoreductase activity, acting on paired donors, with incorporation or reduction of molecular oxygen"/>
    <property type="evidence" value="ECO:0007669"/>
    <property type="project" value="InterPro"/>
</dbReference>
<gene>
    <name evidence="2" type="ORF">AVDCRST_MAG55-2063</name>
</gene>
<dbReference type="InterPro" id="IPR036661">
    <property type="entry name" value="Luciferase-like_sf"/>
</dbReference>
<dbReference type="NCBIfam" id="TIGR03617">
    <property type="entry name" value="F420_MSMEG_2256"/>
    <property type="match status" value="1"/>
</dbReference>
<dbReference type="SUPFAM" id="SSF51679">
    <property type="entry name" value="Bacterial luciferase-like"/>
    <property type="match status" value="1"/>
</dbReference>
<dbReference type="AlphaFoldDB" id="A0A6J4PUA6"/>
<accession>A0A6J4PUA6</accession>
<dbReference type="EMBL" id="CADCUZ010000095">
    <property type="protein sequence ID" value="CAA9422012.1"/>
    <property type="molecule type" value="Genomic_DNA"/>
</dbReference>
<dbReference type="InterPro" id="IPR011251">
    <property type="entry name" value="Luciferase-like_dom"/>
</dbReference>
<dbReference type="InterPro" id="IPR050564">
    <property type="entry name" value="F420-G6PD/mer"/>
</dbReference>
<dbReference type="Gene3D" id="3.20.20.30">
    <property type="entry name" value="Luciferase-like domain"/>
    <property type="match status" value="1"/>
</dbReference>
<protein>
    <submittedName>
        <fullName evidence="2">F420-dependent oxidoreductase</fullName>
    </submittedName>
</protein>
<sequence length="342" mass="37686">MKLDVGLGTEGNYLKGMDRTARVAEDLGFAGLWTSETKHDAFLPLAIAANETGKIALGTSVAIAFSRSPMQTAQTAWDLQSLSEGRFLLGLGTQVKAHIERRFSMPFDRPAARLREYILALRTIWGSFQTEGPLCFEGEFYRHTLLPPFFNPGPIEHPGIPIYIAGVNTRLAHLAGELCDGFHVHPFHSPEYVGQNVKPAIAEGARAAGREQDAVELATSVFVVSGEDDEETARQRESARSRISFYASTPTYRTVLEAHGWEEVGERLGALAREKKWREMPSLITDEMLHAFVVEAPPRELGAALADRYEGLIDRVALYVPFVPGEREGFWKTVVGSVGGQS</sequence>
<dbReference type="CDD" id="cd01097">
    <property type="entry name" value="Tetrahydromethanopterin_reductase"/>
    <property type="match status" value="1"/>
</dbReference>
<proteinExistence type="predicted"/>
<reference evidence="2" key="1">
    <citation type="submission" date="2020-02" db="EMBL/GenBank/DDBJ databases">
        <authorList>
            <person name="Meier V. D."/>
        </authorList>
    </citation>
    <scope>NUCLEOTIDE SEQUENCE</scope>
    <source>
        <strain evidence="2">AVDCRST_MAG55</strain>
    </source>
</reference>
<evidence type="ECO:0000259" key="1">
    <source>
        <dbReference type="Pfam" id="PF00296"/>
    </source>
</evidence>
<feature type="domain" description="Luciferase-like" evidence="1">
    <location>
        <begin position="5"/>
        <end position="314"/>
    </location>
</feature>